<dbReference type="EnsemblMetazoa" id="CJA38668.1">
    <property type="protein sequence ID" value="CJA38668.1"/>
    <property type="gene ID" value="WBGene00214515"/>
</dbReference>
<dbReference type="GO" id="GO:0045087">
    <property type="term" value="P:innate immune response"/>
    <property type="evidence" value="ECO:0007669"/>
    <property type="project" value="TreeGrafter"/>
</dbReference>
<protein>
    <recommendedName>
        <fullName evidence="1 2">EGF-like domain-containing protein</fullName>
    </recommendedName>
</protein>
<dbReference type="Proteomes" id="UP000005237">
    <property type="component" value="Unassembled WGS sequence"/>
</dbReference>
<feature type="domain" description="EGF-like" evidence="1 2">
    <location>
        <begin position="524"/>
        <end position="535"/>
    </location>
</feature>
<reference evidence="3" key="2">
    <citation type="submission" date="2022-06" db="UniProtKB">
        <authorList>
            <consortium name="EnsemblMetazoa"/>
        </authorList>
    </citation>
    <scope>IDENTIFICATION</scope>
    <source>
        <strain evidence="3">DF5081</strain>
    </source>
</reference>
<organism evidence="3 4">
    <name type="scientific">Caenorhabditis japonica</name>
    <dbReference type="NCBI Taxonomy" id="281687"/>
    <lineage>
        <taxon>Eukaryota</taxon>
        <taxon>Metazoa</taxon>
        <taxon>Ecdysozoa</taxon>
        <taxon>Nematoda</taxon>
        <taxon>Chromadorea</taxon>
        <taxon>Rhabditida</taxon>
        <taxon>Rhabditina</taxon>
        <taxon>Rhabditomorpha</taxon>
        <taxon>Rhabditoidea</taxon>
        <taxon>Rhabditidae</taxon>
        <taxon>Peloderinae</taxon>
        <taxon>Caenorhabditis</taxon>
    </lineage>
</organism>
<evidence type="ECO:0000259" key="1">
    <source>
        <dbReference type="PROSITE" id="PS00022"/>
    </source>
</evidence>
<dbReference type="PROSITE" id="PS00022">
    <property type="entry name" value="EGF_1"/>
    <property type="match status" value="1"/>
</dbReference>
<accession>A0A8R1EMG7</accession>
<name>A0A8R1EMG7_CAEJA</name>
<dbReference type="PROSITE" id="PS01186">
    <property type="entry name" value="EGF_2"/>
    <property type="match status" value="1"/>
</dbReference>
<dbReference type="PANTHER" id="PTHR23062">
    <property type="entry name" value="HYPOTHETICAL PROTEIN C.ELEGANS"/>
    <property type="match status" value="1"/>
</dbReference>
<sequence length="539" mass="59875">MAKKLFFQIPAVGGFAEFLNYSNLKDYDENCNIGEKHSTFLFAYAADFDAATFAKIKQTIVGSIGANRHNYTRLAAVRFDAKVQEEIAYFLDVGNFSQALDSNPPNSTLALDASNPSNILQIIKSFLSATGRPLESSMIVILGYRFPENNTDLRDEDYDLITNNNVKVFPLTLDTYYKEQYAKPGRSFQPFSNLASNSNGHYIVCDGPVYCNLRISDLMKVAYVDSLAFSRNLGAQFTTAQFTELTLGTLTVPKSFTHQLLTFTVTITVESLQSTPSFSSNIHLIFNQTGEASQYLRWENTQENTNYYSGSLQLKPGKECQIVWQAAVPPGSSALVRIWTPSAVYHYGTFAAITDPMGWVPIDSVDSYNGTALRMRLMNDCYSDYAGSIKITDCNGVVSPKYEAIQSIPVQYIFADEGSFPHYPFAPFFCDPAPFHDTRQCVKGAENKYDIQFVAGEFTVIRSFQCRPGKGVVDSNCQNVDANGNVYCDRATAPYKRGPTGQLTDCLGHGHLEFDFFDTQSYICVCDQGYNGASCEKSG</sequence>
<evidence type="ECO:0000259" key="2">
    <source>
        <dbReference type="PROSITE" id="PS01186"/>
    </source>
</evidence>
<keyword evidence="4" id="KW-1185">Reference proteome</keyword>
<dbReference type="PANTHER" id="PTHR23062:SF3">
    <property type="entry name" value="ANF_RECEPTOR DOMAIN-CONTAINING PROTEIN-RELATED"/>
    <property type="match status" value="1"/>
</dbReference>
<dbReference type="AlphaFoldDB" id="A0A8R1EMG7"/>
<dbReference type="InterPro" id="IPR000742">
    <property type="entry name" value="EGF"/>
</dbReference>
<reference evidence="4" key="1">
    <citation type="submission" date="2010-08" db="EMBL/GenBank/DDBJ databases">
        <authorList>
            <consortium name="Caenorhabditis japonica Sequencing Consortium"/>
            <person name="Wilson R.K."/>
        </authorList>
    </citation>
    <scope>NUCLEOTIDE SEQUENCE [LARGE SCALE GENOMIC DNA]</scope>
    <source>
        <strain evidence="4">DF5081</strain>
    </source>
</reference>
<evidence type="ECO:0000313" key="4">
    <source>
        <dbReference type="Proteomes" id="UP000005237"/>
    </source>
</evidence>
<proteinExistence type="predicted"/>
<evidence type="ECO:0000313" key="3">
    <source>
        <dbReference type="EnsemblMetazoa" id="CJA38668.1"/>
    </source>
</evidence>